<name>A0A6M2BT67_9GAMM</name>
<feature type="region of interest" description="Disordered" evidence="6">
    <location>
        <begin position="249"/>
        <end position="275"/>
    </location>
</feature>
<evidence type="ECO:0000313" key="8">
    <source>
        <dbReference type="EMBL" id="NGY05303.1"/>
    </source>
</evidence>
<dbReference type="PANTHER" id="PTHR34990:SF2">
    <property type="entry name" value="BLL8164 PROTEIN"/>
    <property type="match status" value="1"/>
</dbReference>
<dbReference type="GO" id="GO:0016020">
    <property type="term" value="C:membrane"/>
    <property type="evidence" value="ECO:0007669"/>
    <property type="project" value="GOC"/>
</dbReference>
<sequence length="275" mass="31597">MRYRTLWISDVHLGRPGCQAELLADFLRRHDCERLYLVGDIIDGWKLRQHWYWPQAHANVVREILSKAEQGTAVHYITGNHDEFLRRYVDHALHFGNISIANEAVHHTADGRRLLVLHGDAFDMITRYFRRIAIAGDSAYQTLLRANVVINQVRARFDKPQWSLSAYAKHQVKRAVNFVSAFEDAVARDCRRRGLDGVVCGHIHHAEIRDVHGVTYYNCGDWMESCTSLAEDMNGRFEILRWAELHEGEQNSPKVTPMRTRRAGGAPATDVERSA</sequence>
<dbReference type="CDD" id="cd07398">
    <property type="entry name" value="MPP_YbbF-LpxH"/>
    <property type="match status" value="1"/>
</dbReference>
<organism evidence="8 9">
    <name type="scientific">Solimonas terrae</name>
    <dbReference type="NCBI Taxonomy" id="1396819"/>
    <lineage>
        <taxon>Bacteria</taxon>
        <taxon>Pseudomonadati</taxon>
        <taxon>Pseudomonadota</taxon>
        <taxon>Gammaproteobacteria</taxon>
        <taxon>Nevskiales</taxon>
        <taxon>Nevskiaceae</taxon>
        <taxon>Solimonas</taxon>
    </lineage>
</organism>
<dbReference type="InterPro" id="IPR043461">
    <property type="entry name" value="LpxH-like"/>
</dbReference>
<evidence type="ECO:0000259" key="7">
    <source>
        <dbReference type="Pfam" id="PF00149"/>
    </source>
</evidence>
<evidence type="ECO:0000256" key="2">
    <source>
        <dbReference type="ARBA" id="ARBA00022519"/>
    </source>
</evidence>
<comment type="caution">
    <text evidence="8">The sequence shown here is derived from an EMBL/GenBank/DDBJ whole genome shotgun (WGS) entry which is preliminary data.</text>
</comment>
<proteinExistence type="predicted"/>
<dbReference type="GO" id="GO:0009245">
    <property type="term" value="P:lipid A biosynthetic process"/>
    <property type="evidence" value="ECO:0007669"/>
    <property type="project" value="TreeGrafter"/>
</dbReference>
<dbReference type="Proteomes" id="UP000472676">
    <property type="component" value="Unassembled WGS sequence"/>
</dbReference>
<evidence type="ECO:0000256" key="4">
    <source>
        <dbReference type="ARBA" id="ARBA00023136"/>
    </source>
</evidence>
<dbReference type="Pfam" id="PF00149">
    <property type="entry name" value="Metallophos"/>
    <property type="match status" value="1"/>
</dbReference>
<keyword evidence="1" id="KW-1003">Cell membrane</keyword>
<dbReference type="SUPFAM" id="SSF56300">
    <property type="entry name" value="Metallo-dependent phosphatases"/>
    <property type="match status" value="1"/>
</dbReference>
<dbReference type="EMBL" id="JAAMOW010000005">
    <property type="protein sequence ID" value="NGY05303.1"/>
    <property type="molecule type" value="Genomic_DNA"/>
</dbReference>
<evidence type="ECO:0000256" key="3">
    <source>
        <dbReference type="ARBA" id="ARBA00022723"/>
    </source>
</evidence>
<accession>A0A6M2BT67</accession>
<keyword evidence="4" id="KW-0472">Membrane</keyword>
<dbReference type="PANTHER" id="PTHR34990">
    <property type="entry name" value="UDP-2,3-DIACYLGLUCOSAMINE HYDROLASE-RELATED"/>
    <property type="match status" value="1"/>
</dbReference>
<feature type="domain" description="Calcineurin-like phosphoesterase" evidence="7">
    <location>
        <begin position="4"/>
        <end position="205"/>
    </location>
</feature>
<keyword evidence="5" id="KW-0464">Manganese</keyword>
<reference evidence="8 9" key="1">
    <citation type="journal article" date="2014" name="Int. J. Syst. Evol. Microbiol.">
        <title>Solimonas terrae sp. nov., isolated from soil.</title>
        <authorList>
            <person name="Kim S.J."/>
            <person name="Moon J.Y."/>
            <person name="Weon H.Y."/>
            <person name="Ahn J.H."/>
            <person name="Chen W.M."/>
            <person name="Kwon S.W."/>
        </authorList>
    </citation>
    <scope>NUCLEOTIDE SEQUENCE [LARGE SCALE GENOMIC DNA]</scope>
    <source>
        <strain evidence="8 9">KIS83-12</strain>
    </source>
</reference>
<evidence type="ECO:0000256" key="6">
    <source>
        <dbReference type="SAM" id="MobiDB-lite"/>
    </source>
</evidence>
<keyword evidence="9" id="KW-1185">Reference proteome</keyword>
<protein>
    <submittedName>
        <fullName evidence="8">UDP-2,3-diacylglucosamine diphosphatase</fullName>
    </submittedName>
</protein>
<evidence type="ECO:0000313" key="9">
    <source>
        <dbReference type="Proteomes" id="UP000472676"/>
    </source>
</evidence>
<gene>
    <name evidence="8" type="ORF">G7Y85_11020</name>
</gene>
<dbReference type="GO" id="GO:0008758">
    <property type="term" value="F:UDP-2,3-diacylglucosamine hydrolase activity"/>
    <property type="evidence" value="ECO:0007669"/>
    <property type="project" value="TreeGrafter"/>
</dbReference>
<dbReference type="InterPro" id="IPR029052">
    <property type="entry name" value="Metallo-depent_PP-like"/>
</dbReference>
<dbReference type="InterPro" id="IPR004843">
    <property type="entry name" value="Calcineurin-like_PHP"/>
</dbReference>
<keyword evidence="3" id="KW-0479">Metal-binding</keyword>
<dbReference type="RefSeq" id="WP_166256489.1">
    <property type="nucleotide sequence ID" value="NZ_JAAMOW010000005.1"/>
</dbReference>
<dbReference type="GO" id="GO:0046872">
    <property type="term" value="F:metal ion binding"/>
    <property type="evidence" value="ECO:0007669"/>
    <property type="project" value="UniProtKB-KW"/>
</dbReference>
<dbReference type="AlphaFoldDB" id="A0A6M2BT67"/>
<evidence type="ECO:0000256" key="1">
    <source>
        <dbReference type="ARBA" id="ARBA00022475"/>
    </source>
</evidence>
<evidence type="ECO:0000256" key="5">
    <source>
        <dbReference type="ARBA" id="ARBA00023211"/>
    </source>
</evidence>
<dbReference type="Gene3D" id="3.60.21.10">
    <property type="match status" value="1"/>
</dbReference>
<keyword evidence="2" id="KW-0997">Cell inner membrane</keyword>